<evidence type="ECO:0000256" key="12">
    <source>
        <dbReference type="ARBA" id="ARBA00031713"/>
    </source>
</evidence>
<dbReference type="Gene3D" id="1.50.10.20">
    <property type="match status" value="1"/>
</dbReference>
<evidence type="ECO:0000256" key="11">
    <source>
        <dbReference type="ARBA" id="ARBA00022842"/>
    </source>
</evidence>
<name>A0AAE0S451_9BIVA</name>
<dbReference type="InterPro" id="IPR045089">
    <property type="entry name" value="PGGT1B-like"/>
</dbReference>
<keyword evidence="8" id="KW-0479">Metal-binding</keyword>
<evidence type="ECO:0000256" key="6">
    <source>
        <dbReference type="ARBA" id="ARBA00022602"/>
    </source>
</evidence>
<comment type="cofactor">
    <cofactor evidence="2">
        <name>Zn(2+)</name>
        <dbReference type="ChEBI" id="CHEBI:29105"/>
    </cofactor>
</comment>
<dbReference type="InterPro" id="IPR041960">
    <property type="entry name" value="GGTase_I_beta"/>
</dbReference>
<comment type="catalytic activity">
    <reaction evidence="13">
        <text>geranylgeranyl diphosphate + L-cysteinyl-[protein] = S-geranylgeranyl-L-cysteinyl-[protein] + diphosphate</text>
        <dbReference type="Rhea" id="RHEA:21240"/>
        <dbReference type="Rhea" id="RHEA-COMP:10131"/>
        <dbReference type="Rhea" id="RHEA-COMP:11537"/>
        <dbReference type="ChEBI" id="CHEBI:29950"/>
        <dbReference type="ChEBI" id="CHEBI:33019"/>
        <dbReference type="ChEBI" id="CHEBI:57533"/>
        <dbReference type="ChEBI" id="CHEBI:86021"/>
        <dbReference type="EC" id="2.5.1.59"/>
    </reaction>
</comment>
<evidence type="ECO:0000256" key="7">
    <source>
        <dbReference type="ARBA" id="ARBA00022679"/>
    </source>
</evidence>
<evidence type="ECO:0000256" key="14">
    <source>
        <dbReference type="ARBA" id="ARBA00065714"/>
    </source>
</evidence>
<evidence type="ECO:0000256" key="13">
    <source>
        <dbReference type="ARBA" id="ARBA00050428"/>
    </source>
</evidence>
<dbReference type="GO" id="GO:0004662">
    <property type="term" value="F:CAAX-protein geranylgeranyltransferase activity"/>
    <property type="evidence" value="ECO:0007669"/>
    <property type="project" value="UniProtKB-EC"/>
</dbReference>
<dbReference type="Proteomes" id="UP001195483">
    <property type="component" value="Unassembled WGS sequence"/>
</dbReference>
<dbReference type="SUPFAM" id="SSF48239">
    <property type="entry name" value="Terpenoid cyclases/Protein prenyltransferases"/>
    <property type="match status" value="1"/>
</dbReference>
<dbReference type="AlphaFoldDB" id="A0AAE0S451"/>
<keyword evidence="18" id="KW-1185">Reference proteome</keyword>
<evidence type="ECO:0000259" key="16">
    <source>
        <dbReference type="Pfam" id="PF00432"/>
    </source>
</evidence>
<keyword evidence="11" id="KW-0460">Magnesium</keyword>
<dbReference type="InterPro" id="IPR008930">
    <property type="entry name" value="Terpenoid_cyclase/PrenylTrfase"/>
</dbReference>
<accession>A0AAE0S451</accession>
<evidence type="ECO:0000313" key="18">
    <source>
        <dbReference type="Proteomes" id="UP001195483"/>
    </source>
</evidence>
<evidence type="ECO:0000256" key="5">
    <source>
        <dbReference type="ARBA" id="ARBA00020603"/>
    </source>
</evidence>
<evidence type="ECO:0000256" key="1">
    <source>
        <dbReference type="ARBA" id="ARBA00001946"/>
    </source>
</evidence>
<dbReference type="PANTHER" id="PTHR11774">
    <property type="entry name" value="GERANYLGERANYL TRANSFERASE TYPE BETA SUBUNIT"/>
    <property type="match status" value="1"/>
</dbReference>
<sequence>METKDEFLRQKHVQFFVRCLQVLPQRYSGLDTSRMTVAFFAISGLDMLGSLSAIEKDRDNIIEWIYALQVLPDRDGSNLNMCGFRGSTTIGSSFSQKEGKMETIYDSGHIAMTYTALATLLILGNDLSQINKKAILAGLKNLQLPDGSYYPVPEGSENDMRFVYCASCICYILDDWSGMDVESAVRYIKNSMSYEGAIGQGPDLEAHGGSTFCAIASLALMNRLEHTFTAKKLQKLKRWCLCRQQSGFDGRPNKPVDTCYSFWVGATLKLLDVYDLSNAKFNRAFLMETQNHLTGGFSKWPSHNPDALHAYFGVCGLSLLGESGVEKMHPALNISERAANHLHRLHHQWRQNT</sequence>
<evidence type="ECO:0000256" key="2">
    <source>
        <dbReference type="ARBA" id="ARBA00001947"/>
    </source>
</evidence>
<reference evidence="17" key="1">
    <citation type="journal article" date="2021" name="Genome Biol. Evol.">
        <title>A High-Quality Reference Genome for a Parasitic Bivalve with Doubly Uniparental Inheritance (Bivalvia: Unionida).</title>
        <authorList>
            <person name="Smith C.H."/>
        </authorList>
    </citation>
    <scope>NUCLEOTIDE SEQUENCE</scope>
    <source>
        <strain evidence="17">CHS0354</strain>
    </source>
</reference>
<evidence type="ECO:0000256" key="4">
    <source>
        <dbReference type="ARBA" id="ARBA00012700"/>
    </source>
</evidence>
<keyword evidence="9" id="KW-0677">Repeat</keyword>
<reference evidence="17" key="2">
    <citation type="journal article" date="2021" name="Genome Biol. Evol.">
        <title>Developing a high-quality reference genome for a parasitic bivalve with doubly uniparental inheritance (Bivalvia: Unionida).</title>
        <authorList>
            <person name="Smith C.H."/>
        </authorList>
    </citation>
    <scope>NUCLEOTIDE SEQUENCE</scope>
    <source>
        <strain evidence="17">CHS0354</strain>
        <tissue evidence="17">Mantle</tissue>
    </source>
</reference>
<dbReference type="GO" id="GO:0005953">
    <property type="term" value="C:CAAX-protein geranylgeranyltransferase complex"/>
    <property type="evidence" value="ECO:0007669"/>
    <property type="project" value="InterPro"/>
</dbReference>
<proteinExistence type="inferred from homology"/>
<evidence type="ECO:0000256" key="10">
    <source>
        <dbReference type="ARBA" id="ARBA00022833"/>
    </source>
</evidence>
<dbReference type="FunFam" id="1.50.10.20:FF:000005">
    <property type="entry name" value="Geranylgeranyl transferase type-1 subunit beta"/>
    <property type="match status" value="1"/>
</dbReference>
<dbReference type="InterPro" id="IPR001330">
    <property type="entry name" value="Prenyltrans"/>
</dbReference>
<organism evidence="17 18">
    <name type="scientific">Potamilus streckersoni</name>
    <dbReference type="NCBI Taxonomy" id="2493646"/>
    <lineage>
        <taxon>Eukaryota</taxon>
        <taxon>Metazoa</taxon>
        <taxon>Spiralia</taxon>
        <taxon>Lophotrochozoa</taxon>
        <taxon>Mollusca</taxon>
        <taxon>Bivalvia</taxon>
        <taxon>Autobranchia</taxon>
        <taxon>Heteroconchia</taxon>
        <taxon>Palaeoheterodonta</taxon>
        <taxon>Unionida</taxon>
        <taxon>Unionoidea</taxon>
        <taxon>Unionidae</taxon>
        <taxon>Ambleminae</taxon>
        <taxon>Lampsilini</taxon>
        <taxon>Potamilus</taxon>
    </lineage>
</organism>
<reference evidence="17" key="3">
    <citation type="submission" date="2023-05" db="EMBL/GenBank/DDBJ databases">
        <authorList>
            <person name="Smith C.H."/>
        </authorList>
    </citation>
    <scope>NUCLEOTIDE SEQUENCE</scope>
    <source>
        <strain evidence="17">CHS0354</strain>
        <tissue evidence="17">Mantle</tissue>
    </source>
</reference>
<evidence type="ECO:0000256" key="3">
    <source>
        <dbReference type="ARBA" id="ARBA00010497"/>
    </source>
</evidence>
<dbReference type="PANTHER" id="PTHR11774:SF4">
    <property type="entry name" value="GERANYLGERANYL TRANSFERASE TYPE-1 SUBUNIT BETA"/>
    <property type="match status" value="1"/>
</dbReference>
<comment type="subunit">
    <text evidence="14">Heterodimer of FNTA and PGGT1B. PGGT1B mediates interaction with substrate peptides.</text>
</comment>
<comment type="cofactor">
    <cofactor evidence="1">
        <name>Mg(2+)</name>
        <dbReference type="ChEBI" id="CHEBI:18420"/>
    </cofactor>
</comment>
<protein>
    <recommendedName>
        <fullName evidence="5">Geranylgeranyl transferase type-1 subunit beta</fullName>
        <ecNumber evidence="4">2.5.1.59</ecNumber>
    </recommendedName>
    <alternativeName>
        <fullName evidence="12">Geranylgeranyl transferase type I subunit beta</fullName>
    </alternativeName>
    <alternativeName>
        <fullName evidence="15">Type I protein geranyl-geranyltransferase subunit beta</fullName>
    </alternativeName>
</protein>
<evidence type="ECO:0000313" key="17">
    <source>
        <dbReference type="EMBL" id="KAK3584620.1"/>
    </source>
</evidence>
<comment type="similarity">
    <text evidence="3">Belongs to the protein prenyltransferase subunit beta family.</text>
</comment>
<comment type="caution">
    <text evidence="17">The sequence shown here is derived from an EMBL/GenBank/DDBJ whole genome shotgun (WGS) entry which is preliminary data.</text>
</comment>
<dbReference type="EMBL" id="JAEAOA010000372">
    <property type="protein sequence ID" value="KAK3584620.1"/>
    <property type="molecule type" value="Genomic_DNA"/>
</dbReference>
<gene>
    <name evidence="17" type="ORF">CHS0354_005214</name>
</gene>
<dbReference type="GO" id="GO:0046872">
    <property type="term" value="F:metal ion binding"/>
    <property type="evidence" value="ECO:0007669"/>
    <property type="project" value="UniProtKB-KW"/>
</dbReference>
<keyword evidence="6" id="KW-0637">Prenyltransferase</keyword>
<evidence type="ECO:0000256" key="9">
    <source>
        <dbReference type="ARBA" id="ARBA00022737"/>
    </source>
</evidence>
<keyword evidence="7" id="KW-0808">Transferase</keyword>
<dbReference type="CDD" id="cd02895">
    <property type="entry name" value="GGTase-I"/>
    <property type="match status" value="1"/>
</dbReference>
<dbReference type="Pfam" id="PF00432">
    <property type="entry name" value="Prenyltrans"/>
    <property type="match status" value="1"/>
</dbReference>
<dbReference type="EC" id="2.5.1.59" evidence="4"/>
<evidence type="ECO:0000256" key="8">
    <source>
        <dbReference type="ARBA" id="ARBA00022723"/>
    </source>
</evidence>
<evidence type="ECO:0000256" key="15">
    <source>
        <dbReference type="ARBA" id="ARBA00078363"/>
    </source>
</evidence>
<feature type="domain" description="Prenyltransferase alpha-alpha toroid" evidence="16">
    <location>
        <begin position="7"/>
        <end position="334"/>
    </location>
</feature>
<keyword evidence="10" id="KW-0862">Zinc</keyword>